<accession>A0AA37BUC8</accession>
<reference evidence="3" key="1">
    <citation type="submission" date="2022-09" db="EMBL/GenBank/DDBJ databases">
        <title>Whole genome shotgun sequence of Streptomyces albidoflavus NBRC 12854.</title>
        <authorList>
            <person name="Komaki H."/>
            <person name="Tamura T."/>
        </authorList>
    </citation>
    <scope>NUCLEOTIDE SEQUENCE</scope>
    <source>
        <strain evidence="3">NBRC 12854</strain>
    </source>
</reference>
<evidence type="ECO:0000313" key="3">
    <source>
        <dbReference type="EMBL" id="GHI44951.1"/>
    </source>
</evidence>
<sequence>MTRRAPQQAPTAPPPLCDDGPMHEEVVPILRVEDAAAAVAWYERLGFTRQWEHRFAPGLPAFVEVARGGVRLFLSEHEGDARPDTLVYLRVRDVEAIAAEFGLATEEAPWAREIELRDPDGNRLRIGTPTE</sequence>
<dbReference type="GO" id="GO:0046677">
    <property type="term" value="P:response to antibiotic"/>
    <property type="evidence" value="ECO:0007669"/>
    <property type="project" value="UniProtKB-KW"/>
</dbReference>
<feature type="region of interest" description="Disordered" evidence="2">
    <location>
        <begin position="1"/>
        <end position="20"/>
    </location>
</feature>
<dbReference type="Gene3D" id="3.10.180.10">
    <property type="entry name" value="2,3-Dihydroxybiphenyl 1,2-Dioxygenase, domain 1"/>
    <property type="match status" value="1"/>
</dbReference>
<protein>
    <submittedName>
        <fullName evidence="3">Bleomycin resistance protein</fullName>
    </submittedName>
</protein>
<name>A0AA37BUC8_9ACTN</name>
<gene>
    <name evidence="3" type="ORF">ScoT_11250</name>
</gene>
<dbReference type="InterPro" id="IPR029068">
    <property type="entry name" value="Glyas_Bleomycin-R_OHBP_Dase"/>
</dbReference>
<dbReference type="Proteomes" id="UP001051844">
    <property type="component" value="Unassembled WGS sequence"/>
</dbReference>
<proteinExistence type="predicted"/>
<dbReference type="InterPro" id="IPR000335">
    <property type="entry name" value="Bleomycin-R"/>
</dbReference>
<dbReference type="AlphaFoldDB" id="A0AA37BUC8"/>
<organism evidence="3 4">
    <name type="scientific">Streptomyces albidoflavus</name>
    <dbReference type="NCBI Taxonomy" id="1886"/>
    <lineage>
        <taxon>Bacteria</taxon>
        <taxon>Bacillati</taxon>
        <taxon>Actinomycetota</taxon>
        <taxon>Actinomycetes</taxon>
        <taxon>Kitasatosporales</taxon>
        <taxon>Streptomycetaceae</taxon>
        <taxon>Streptomyces</taxon>
        <taxon>Streptomyces albidoflavus group</taxon>
    </lineage>
</organism>
<dbReference type="Pfam" id="PF19581">
    <property type="entry name" value="Glyoxalase_7"/>
    <property type="match status" value="1"/>
</dbReference>
<keyword evidence="1" id="KW-0046">Antibiotic resistance</keyword>
<feature type="compositionally biased region" description="Low complexity" evidence="2">
    <location>
        <begin position="1"/>
        <end position="10"/>
    </location>
</feature>
<comment type="caution">
    <text evidence="3">The sequence shown here is derived from an EMBL/GenBank/DDBJ whole genome shotgun (WGS) entry which is preliminary data.</text>
</comment>
<evidence type="ECO:0000256" key="2">
    <source>
        <dbReference type="SAM" id="MobiDB-lite"/>
    </source>
</evidence>
<evidence type="ECO:0000256" key="1">
    <source>
        <dbReference type="ARBA" id="ARBA00023251"/>
    </source>
</evidence>
<evidence type="ECO:0000313" key="4">
    <source>
        <dbReference type="Proteomes" id="UP001051844"/>
    </source>
</evidence>
<dbReference type="SUPFAM" id="SSF54593">
    <property type="entry name" value="Glyoxalase/Bleomycin resistance protein/Dihydroxybiphenyl dioxygenase"/>
    <property type="match status" value="1"/>
</dbReference>
<dbReference type="EMBL" id="BNDZ01000003">
    <property type="protein sequence ID" value="GHI44951.1"/>
    <property type="molecule type" value="Genomic_DNA"/>
</dbReference>